<organism evidence="1 2">
    <name type="scientific">Flavobacterium petrolei</name>
    <dbReference type="NCBI Taxonomy" id="2259594"/>
    <lineage>
        <taxon>Bacteria</taxon>
        <taxon>Pseudomonadati</taxon>
        <taxon>Bacteroidota</taxon>
        <taxon>Flavobacteriia</taxon>
        <taxon>Flavobacteriales</taxon>
        <taxon>Flavobacteriaceae</taxon>
        <taxon>Flavobacterium</taxon>
    </lineage>
</organism>
<dbReference type="EMBL" id="QNVY02000001">
    <property type="protein sequence ID" value="RYJ53554.1"/>
    <property type="molecule type" value="Genomic_DNA"/>
</dbReference>
<reference evidence="1 2" key="1">
    <citation type="submission" date="2019-01" db="EMBL/GenBank/DDBJ databases">
        <title>Flavobacterium sp. nov. isolated from arctic soil.</title>
        <authorList>
            <person name="Kim D.-U."/>
        </authorList>
    </citation>
    <scope>NUCLEOTIDE SEQUENCE [LARGE SCALE GENOMIC DNA]</scope>
    <source>
        <strain evidence="1 2">Kopri-42</strain>
    </source>
</reference>
<dbReference type="OrthoDB" id="1371326at2"/>
<dbReference type="AlphaFoldDB" id="A0A482TZY5"/>
<dbReference type="Pfam" id="PF06078">
    <property type="entry name" value="DUF937"/>
    <property type="match status" value="1"/>
</dbReference>
<keyword evidence="2" id="KW-1185">Reference proteome</keyword>
<dbReference type="RefSeq" id="WP_113664451.1">
    <property type="nucleotide sequence ID" value="NZ_JBIPCZ010000004.1"/>
</dbReference>
<gene>
    <name evidence="1" type="ORF">DR871_005770</name>
</gene>
<dbReference type="Proteomes" id="UP000253235">
    <property type="component" value="Unassembled WGS sequence"/>
</dbReference>
<sequence>MVAYLHNQLRGFISPFLVSKLSREYNESEVLMKKSIETSISTILIGLNNKFDDKNLYDELMEYIANSEFYLDFKIEATKIVVINSSFNKEGFKPLNLIFSNKKERISEMISNEIGVKSETASAILNFSVMFVCSYLKNQNQNFKSLQLLINEQKRMIMSTMPEGIRLLLGVSTVEIVQEKSKRNFASNIYSFFLG</sequence>
<proteinExistence type="predicted"/>
<evidence type="ECO:0000313" key="2">
    <source>
        <dbReference type="Proteomes" id="UP000253235"/>
    </source>
</evidence>
<dbReference type="InterPro" id="IPR009282">
    <property type="entry name" value="DUF937"/>
</dbReference>
<accession>A0A482TZY5</accession>
<name>A0A482TZY5_9FLAO</name>
<evidence type="ECO:0000313" key="1">
    <source>
        <dbReference type="EMBL" id="RYJ53554.1"/>
    </source>
</evidence>
<protein>
    <submittedName>
        <fullName evidence="1">Uncharacterized protein</fullName>
    </submittedName>
</protein>
<comment type="caution">
    <text evidence="1">The sequence shown here is derived from an EMBL/GenBank/DDBJ whole genome shotgun (WGS) entry which is preliminary data.</text>
</comment>